<name>Q7VEE0_PROMA</name>
<dbReference type="KEGG" id="pma:Pro_0073"/>
<accession>Q7VEE0</accession>
<dbReference type="AlphaFoldDB" id="Q7VEE0"/>
<dbReference type="OrthoDB" id="502628at2"/>
<organism evidence="2 3">
    <name type="scientific">Prochlorococcus marinus (strain SARG / CCMP1375 / SS120)</name>
    <dbReference type="NCBI Taxonomy" id="167539"/>
    <lineage>
        <taxon>Bacteria</taxon>
        <taxon>Bacillati</taxon>
        <taxon>Cyanobacteriota</taxon>
        <taxon>Cyanophyceae</taxon>
        <taxon>Synechococcales</taxon>
        <taxon>Prochlorococcaceae</taxon>
        <taxon>Prochlorococcus</taxon>
    </lineage>
</organism>
<keyword evidence="1" id="KW-0812">Transmembrane</keyword>
<dbReference type="GO" id="GO:0005543">
    <property type="term" value="F:phospholipid binding"/>
    <property type="evidence" value="ECO:0007669"/>
    <property type="project" value="TreeGrafter"/>
</dbReference>
<dbReference type="PANTHER" id="PTHR30372">
    <property type="entry name" value="LIPID-A-DISACCHARIDE SYNTHASE"/>
    <property type="match status" value="1"/>
</dbReference>
<evidence type="ECO:0000313" key="2">
    <source>
        <dbReference type="EMBL" id="AAP99119.1"/>
    </source>
</evidence>
<evidence type="ECO:0000256" key="1">
    <source>
        <dbReference type="SAM" id="Phobius"/>
    </source>
</evidence>
<dbReference type="eggNOG" id="COG0763">
    <property type="taxonomic scope" value="Bacteria"/>
</dbReference>
<keyword evidence="3" id="KW-1185">Reference proteome</keyword>
<dbReference type="EMBL" id="AE017126">
    <property type="protein sequence ID" value="AAP99119.1"/>
    <property type="molecule type" value="Genomic_DNA"/>
</dbReference>
<keyword evidence="1" id="KW-0472">Membrane</keyword>
<dbReference type="PANTHER" id="PTHR30372:SF6">
    <property type="entry name" value="LIPID-A-DISACCHARIDE SYNTHASE"/>
    <property type="match status" value="1"/>
</dbReference>
<proteinExistence type="predicted"/>
<dbReference type="HOGENOM" id="CLU_023761_0_0_3"/>
<dbReference type="GO" id="GO:0009245">
    <property type="term" value="P:lipid A biosynthetic process"/>
    <property type="evidence" value="ECO:0007669"/>
    <property type="project" value="InterPro"/>
</dbReference>
<gene>
    <name evidence="2" type="ordered locus">Pro_0073</name>
</gene>
<dbReference type="InterPro" id="IPR003835">
    <property type="entry name" value="Glyco_trans_19"/>
</dbReference>
<dbReference type="EnsemblBacteria" id="AAP99119">
    <property type="protein sequence ID" value="AAP99119"/>
    <property type="gene ID" value="Pro_0073"/>
</dbReference>
<sequence length="431" mass="48563">MTSITTAATKKPNLVVVMVSNGPGELTTWVKPLAEKLHSSFSLHPSKPYSLVSLRLVLVPCPNATGKEKEVAEKWGIFETVSKANNFWSLLINPQKYGFWPSKGVVVFLGGDQFWSVLLAARLKYKNITYAEWVARWPFWNDRIAAMSPKVKENLPKKLQKRCVVVGDLMADLQKQRTHETLLPKGKWIAIFPGSKKAKLCVGIPFFLQVVDELSALSPECNFLMPIAPTTNLQEIINFNSSKNPITKEYKSKIQSIELPNEQFSWKRLKTKAGNEIHLIEDYPAHGFVSQCNLALTTIGANTAELGALTIPMIVVVPTQHIHVMQAWDGFLGIIARLPIFKWCFGILLSIWRMRSNRYMAWPNITAKKMIVPERIGKILPSEIAKESNDWISSPERLQGQKEDLRSLRGNPGAIDSMAKEIINLLYKSNI</sequence>
<dbReference type="RefSeq" id="WP_011124228.1">
    <property type="nucleotide sequence ID" value="NC_005042.1"/>
</dbReference>
<feature type="transmembrane region" description="Helical" evidence="1">
    <location>
        <begin position="330"/>
        <end position="352"/>
    </location>
</feature>
<protein>
    <submittedName>
        <fullName evidence="2">Cyanobacteria-specific protein related to lipid A disaccharide synthetase</fullName>
    </submittedName>
</protein>
<dbReference type="Proteomes" id="UP000001420">
    <property type="component" value="Chromosome"/>
</dbReference>
<keyword evidence="1" id="KW-1133">Transmembrane helix</keyword>
<dbReference type="PATRIC" id="fig|167539.5.peg.77"/>
<reference evidence="2 3" key="1">
    <citation type="journal article" date="2003" name="Proc. Natl. Acad. Sci. U.S.A.">
        <title>Genome sequence of the cyanobacterium Prochlorococcus marinus SS120, a nearly minimal oxyphototrophic genome.</title>
        <authorList>
            <person name="Dufresne A."/>
            <person name="Salanoubat M."/>
            <person name="Partensky F."/>
            <person name="Artiguenave F."/>
            <person name="Axmann I.M."/>
            <person name="Barbe V."/>
            <person name="Duprat S."/>
            <person name="Galperin M.Y."/>
            <person name="Koonin E.V."/>
            <person name="Le Gall F."/>
            <person name="Makarova K.S."/>
            <person name="Ostrowski M."/>
            <person name="Oztas S."/>
            <person name="Robert C."/>
            <person name="Rogozin I.B."/>
            <person name="Scanlan D.J."/>
            <person name="Tandeau de Marsac N."/>
            <person name="Weissenbach J."/>
            <person name="Wincker P."/>
            <person name="Wolf Y.I."/>
            <person name="Hess W.R."/>
        </authorList>
    </citation>
    <scope>NUCLEOTIDE SEQUENCE [LARGE SCALE GENOMIC DNA]</scope>
    <source>
        <strain evidence="3">SARG / CCMP1375 / SS120</strain>
    </source>
</reference>
<dbReference type="STRING" id="167539.Pro_0073"/>
<dbReference type="GO" id="GO:0008915">
    <property type="term" value="F:lipid-A-disaccharide synthase activity"/>
    <property type="evidence" value="ECO:0007669"/>
    <property type="project" value="InterPro"/>
</dbReference>
<dbReference type="GO" id="GO:0016020">
    <property type="term" value="C:membrane"/>
    <property type="evidence" value="ECO:0007669"/>
    <property type="project" value="GOC"/>
</dbReference>
<evidence type="ECO:0000313" key="3">
    <source>
        <dbReference type="Proteomes" id="UP000001420"/>
    </source>
</evidence>